<evidence type="ECO:0000313" key="3">
    <source>
        <dbReference type="Proteomes" id="UP000509478"/>
    </source>
</evidence>
<protein>
    <submittedName>
        <fullName evidence="2">Polysaccharide deacetylase</fullName>
    </submittedName>
</protein>
<keyword evidence="3" id="KW-1185">Reference proteome</keyword>
<dbReference type="AlphaFoldDB" id="A0A7D5RFH3"/>
<dbReference type="PROSITE" id="PS51677">
    <property type="entry name" value="NODB"/>
    <property type="match status" value="1"/>
</dbReference>
<dbReference type="GO" id="GO:0005975">
    <property type="term" value="P:carbohydrate metabolic process"/>
    <property type="evidence" value="ECO:0007669"/>
    <property type="project" value="InterPro"/>
</dbReference>
<dbReference type="Pfam" id="PF01522">
    <property type="entry name" value="Polysacc_deac_1"/>
    <property type="match status" value="1"/>
</dbReference>
<dbReference type="SUPFAM" id="SSF88713">
    <property type="entry name" value="Glycoside hydrolase/deacetylase"/>
    <property type="match status" value="1"/>
</dbReference>
<reference evidence="2 3" key="1">
    <citation type="submission" date="2018-02" db="EMBL/GenBank/DDBJ databases">
        <title>Complete genome of Nitrosopumilus ureaphilus PS0.</title>
        <authorList>
            <person name="Qin W."/>
            <person name="Zheng Y."/>
            <person name="Stahl D.A."/>
        </authorList>
    </citation>
    <scope>NUCLEOTIDE SEQUENCE [LARGE SCALE GENOMIC DNA]</scope>
    <source>
        <strain evidence="2 3">PS0</strain>
    </source>
</reference>
<dbReference type="Pfam" id="PF11959">
    <property type="entry name" value="DUF3473"/>
    <property type="match status" value="1"/>
</dbReference>
<feature type="domain" description="NodB homology" evidence="1">
    <location>
        <begin position="12"/>
        <end position="272"/>
    </location>
</feature>
<organism evidence="2 3">
    <name type="scientific">Nitrosopumilus ureiphilus</name>
    <dbReference type="NCBI Taxonomy" id="1470067"/>
    <lineage>
        <taxon>Archaea</taxon>
        <taxon>Nitrososphaerota</taxon>
        <taxon>Nitrososphaeria</taxon>
        <taxon>Nitrosopumilales</taxon>
        <taxon>Nitrosopumilaceae</taxon>
        <taxon>Nitrosopumilus</taxon>
    </lineage>
</organism>
<dbReference type="EMBL" id="CP026995">
    <property type="protein sequence ID" value="QLH07843.1"/>
    <property type="molecule type" value="Genomic_DNA"/>
</dbReference>
<proteinExistence type="predicted"/>
<dbReference type="CDD" id="cd10941">
    <property type="entry name" value="CE4_PuuE_HpPgdA_like_2"/>
    <property type="match status" value="1"/>
</dbReference>
<dbReference type="Proteomes" id="UP000509478">
    <property type="component" value="Chromosome"/>
</dbReference>
<dbReference type="InterPro" id="IPR011330">
    <property type="entry name" value="Glyco_hydro/deAcase_b/a-brl"/>
</dbReference>
<gene>
    <name evidence="2" type="ORF">C5F50_00990</name>
</gene>
<dbReference type="GO" id="GO:0016810">
    <property type="term" value="F:hydrolase activity, acting on carbon-nitrogen (but not peptide) bonds"/>
    <property type="evidence" value="ECO:0007669"/>
    <property type="project" value="InterPro"/>
</dbReference>
<dbReference type="PANTHER" id="PTHR47561">
    <property type="entry name" value="POLYSACCHARIDE DEACETYLASE FAMILY PROTEIN (AFU_ORTHOLOGUE AFUA_6G05030)"/>
    <property type="match status" value="1"/>
</dbReference>
<dbReference type="InterPro" id="IPR022560">
    <property type="entry name" value="DUF3473"/>
</dbReference>
<evidence type="ECO:0000259" key="1">
    <source>
        <dbReference type="PROSITE" id="PS51677"/>
    </source>
</evidence>
<dbReference type="OrthoDB" id="10436at2157"/>
<dbReference type="PANTHER" id="PTHR47561:SF1">
    <property type="entry name" value="POLYSACCHARIDE DEACETYLASE FAMILY PROTEIN (AFU_ORTHOLOGUE AFUA_6G05030)"/>
    <property type="match status" value="1"/>
</dbReference>
<sequence>MKNIMSVDLEDYYCDLPFSEWPKYESRIMRNTEMILDLFEKYDVKATFFVLGYIAEKFPDLVKKISELGHEIASHSYAHIDLRKVSKEQFEEDFLKSINILEKITGKKVEGFRAPFFSINKSNYWVFEILSKKISYDSSIFPVRTQLYGIPNAPRFVYKPSLKNIVNEDVKGEFIEIPMATHRIPVIGNIPIAGGFYLRFFPYWYMKLGIKKMNKQGNPAMIYIHPKDLDPEMPRIKEYNWYYYYNLKSAFKKFEKLLQDFKFGTVKDVLVI</sequence>
<dbReference type="KEGG" id="nue:C5F50_00990"/>
<dbReference type="InterPro" id="IPR045235">
    <property type="entry name" value="PuuE_HpPgdA-like"/>
</dbReference>
<dbReference type="InterPro" id="IPR002509">
    <property type="entry name" value="NODB_dom"/>
</dbReference>
<name>A0A7D5RFH3_9ARCH</name>
<dbReference type="Gene3D" id="3.20.20.370">
    <property type="entry name" value="Glycoside hydrolase/deacetylase"/>
    <property type="match status" value="1"/>
</dbReference>
<accession>A0A7D5RFH3</accession>
<evidence type="ECO:0000313" key="2">
    <source>
        <dbReference type="EMBL" id="QLH07843.1"/>
    </source>
</evidence>